<name>A0A964BU69_9CYAN</name>
<dbReference type="InterPro" id="IPR021437">
    <property type="entry name" value="DUF3086"/>
</dbReference>
<protein>
    <submittedName>
        <fullName evidence="3">DUF3086 domain-containing protein</fullName>
    </submittedName>
</protein>
<evidence type="ECO:0000313" key="4">
    <source>
        <dbReference type="Proteomes" id="UP000729733"/>
    </source>
</evidence>
<keyword evidence="1" id="KW-0175">Coiled coil</keyword>
<evidence type="ECO:0000256" key="1">
    <source>
        <dbReference type="SAM" id="Coils"/>
    </source>
</evidence>
<proteinExistence type="predicted"/>
<dbReference type="Pfam" id="PF11285">
    <property type="entry name" value="DUF3086"/>
    <property type="match status" value="2"/>
</dbReference>
<feature type="compositionally biased region" description="Basic and acidic residues" evidence="2">
    <location>
        <begin position="261"/>
        <end position="271"/>
    </location>
</feature>
<feature type="compositionally biased region" description="Polar residues" evidence="2">
    <location>
        <begin position="316"/>
        <end position="330"/>
    </location>
</feature>
<gene>
    <name evidence="3" type="ORF">I4641_22660</name>
</gene>
<feature type="coiled-coil region" evidence="1">
    <location>
        <begin position="130"/>
        <end position="208"/>
    </location>
</feature>
<keyword evidence="4" id="KW-1185">Reference proteome</keyword>
<accession>A0A964BU69</accession>
<feature type="region of interest" description="Disordered" evidence="2">
    <location>
        <begin position="246"/>
        <end position="330"/>
    </location>
</feature>
<dbReference type="EMBL" id="JADWDC010000109">
    <property type="protein sequence ID" value="MCC0179748.1"/>
    <property type="molecule type" value="Genomic_DNA"/>
</dbReference>
<organism evidence="3 4">
    <name type="scientific">Waterburya agarophytonicola KI4</name>
    <dbReference type="NCBI Taxonomy" id="2874699"/>
    <lineage>
        <taxon>Bacteria</taxon>
        <taxon>Bacillati</taxon>
        <taxon>Cyanobacteriota</taxon>
        <taxon>Cyanophyceae</taxon>
        <taxon>Pleurocapsales</taxon>
        <taxon>Hyellaceae</taxon>
        <taxon>Waterburya</taxon>
        <taxon>Waterburya agarophytonicola</taxon>
    </lineage>
</organism>
<evidence type="ECO:0000256" key="2">
    <source>
        <dbReference type="SAM" id="MobiDB-lite"/>
    </source>
</evidence>
<dbReference type="Proteomes" id="UP000729733">
    <property type="component" value="Unassembled WGS sequence"/>
</dbReference>
<comment type="caution">
    <text evidence="3">The sequence shown here is derived from an EMBL/GenBank/DDBJ whole genome shotgun (WGS) entry which is preliminary data.</text>
</comment>
<feature type="region of interest" description="Disordered" evidence="2">
    <location>
        <begin position="1"/>
        <end position="40"/>
    </location>
</feature>
<feature type="compositionally biased region" description="Low complexity" evidence="2">
    <location>
        <begin position="10"/>
        <end position="21"/>
    </location>
</feature>
<evidence type="ECO:0000313" key="3">
    <source>
        <dbReference type="EMBL" id="MCC0179748.1"/>
    </source>
</evidence>
<feature type="compositionally biased region" description="Basic and acidic residues" evidence="2">
    <location>
        <begin position="295"/>
        <end position="311"/>
    </location>
</feature>
<dbReference type="RefSeq" id="WP_229642847.1">
    <property type="nucleotide sequence ID" value="NZ_JADWDC010000109.1"/>
</dbReference>
<reference evidence="3" key="1">
    <citation type="journal article" date="2021" name="Antonie Van Leeuwenhoek">
        <title>Draft genome and description of Waterburya agarophytonicola gen. nov. sp. nov. (Pleurocapsales, Cyanobacteria): a seaweed symbiont.</title>
        <authorList>
            <person name="Bonthond G."/>
            <person name="Shalygin S."/>
            <person name="Bayer T."/>
            <person name="Weinberger F."/>
        </authorList>
    </citation>
    <scope>NUCLEOTIDE SEQUENCE</scope>
    <source>
        <strain evidence="3">KI4</strain>
    </source>
</reference>
<dbReference type="AlphaFoldDB" id="A0A964BU69"/>
<sequence length="504" mass="57312">MNSEIPPIPESENSKSNSTESGDLPLEESKVESTSDIDDAWLEDGVDDIIDVSVEPETEIESSQLQLTNSSNTELDLSATNTIEELTPVETDRQQNTEIVDNLSESELFVDSWLDEPKADAPLAIEDTPTSVRDEEIDRLQEQKASLEDEIEALKTQKEQMLLQQVREVQENMAQMIEEGTRELKERKTSLQIEIEKLERRKDRINQEMRANFAGSSQELAVKVQGFKEYLVGSLQDLARAADKLDLAKTETPPRTPSRIANRDEEMATNRDRRKIRDRGRTSRENIDTGNIEYRNNRDSRSGRDSRRNIDRGSAPSPSQGQFSESTFADQSRRIRQLIDQYRNNPDYYGSPWQLRRTFEPIHAKKVQDWFFVQGGRGAIDSMGSRLQNILVASAAVSILHNIYGDRCRVLVLTDTPENLGEWRRGLQDCLGISRSNFGSNRGVTLFDSPEVAVQRAERLIEEKLLPVIIIDETEELLNLSVLKFPIWLAFASSAKPTSTNYLY</sequence>